<gene>
    <name evidence="2" type="ORF">EW093_05545</name>
</gene>
<keyword evidence="3" id="KW-1185">Reference proteome</keyword>
<name>A0A5C1QBE6_9SPIO</name>
<keyword evidence="1" id="KW-0472">Membrane</keyword>
<dbReference type="EMBL" id="CP035807">
    <property type="protein sequence ID" value="QEN04189.1"/>
    <property type="molecule type" value="Genomic_DNA"/>
</dbReference>
<sequence>MSEEFSNRTAKLPFLDINEKSFDSIYGNKNPYIAIYLNYMIILLIIDIGSLRKVKSKITVIRFYINIGRMYYIKGVTGKLQEKFQESLHLRNSK</sequence>
<keyword evidence="1" id="KW-0812">Transmembrane</keyword>
<dbReference type="AlphaFoldDB" id="A0A5C1QBE6"/>
<reference evidence="2 3" key="2">
    <citation type="submission" date="2019-09" db="EMBL/GenBank/DDBJ databases">
        <title>Complete Genome Sequence and Methylome Analysis of free living Spirochaetas.</title>
        <authorList>
            <person name="Leshcheva N."/>
            <person name="Mikheeva N."/>
        </authorList>
    </citation>
    <scope>NUCLEOTIDE SEQUENCE [LARGE SCALE GENOMIC DNA]</scope>
    <source>
        <strain evidence="2 3">P</strain>
    </source>
</reference>
<accession>A0A5C1QBE6</accession>
<dbReference type="KEGG" id="sper:EW093_05545"/>
<protein>
    <submittedName>
        <fullName evidence="2">Uncharacterized protein</fullName>
    </submittedName>
</protein>
<organism evidence="2 3">
    <name type="scientific">Thiospirochaeta perfilievii</name>
    <dbReference type="NCBI Taxonomy" id="252967"/>
    <lineage>
        <taxon>Bacteria</taxon>
        <taxon>Pseudomonadati</taxon>
        <taxon>Spirochaetota</taxon>
        <taxon>Spirochaetia</taxon>
        <taxon>Spirochaetales</taxon>
        <taxon>Spirochaetaceae</taxon>
        <taxon>Thiospirochaeta</taxon>
    </lineage>
</organism>
<dbReference type="Proteomes" id="UP000323824">
    <property type="component" value="Chromosome"/>
</dbReference>
<evidence type="ECO:0000256" key="1">
    <source>
        <dbReference type="SAM" id="Phobius"/>
    </source>
</evidence>
<feature type="transmembrane region" description="Helical" evidence="1">
    <location>
        <begin position="32"/>
        <end position="51"/>
    </location>
</feature>
<evidence type="ECO:0000313" key="3">
    <source>
        <dbReference type="Proteomes" id="UP000323824"/>
    </source>
</evidence>
<evidence type="ECO:0000313" key="2">
    <source>
        <dbReference type="EMBL" id="QEN04189.1"/>
    </source>
</evidence>
<keyword evidence="1" id="KW-1133">Transmembrane helix</keyword>
<dbReference type="RefSeq" id="WP_149567440.1">
    <property type="nucleotide sequence ID" value="NZ_CP035807.1"/>
</dbReference>
<proteinExistence type="predicted"/>
<reference evidence="2 3" key="1">
    <citation type="submission" date="2019-02" db="EMBL/GenBank/DDBJ databases">
        <authorList>
            <person name="Fomenkov A."/>
            <person name="Dubinina G."/>
            <person name="Grabovich M."/>
            <person name="Vincze T."/>
            <person name="Roberts R.J."/>
        </authorList>
    </citation>
    <scope>NUCLEOTIDE SEQUENCE [LARGE SCALE GENOMIC DNA]</scope>
    <source>
        <strain evidence="2 3">P</strain>
    </source>
</reference>